<feature type="domain" description="Xaa-Pro dipeptidyl-peptidase C-terminal" evidence="3">
    <location>
        <begin position="306"/>
        <end position="540"/>
    </location>
</feature>
<dbReference type="SUPFAM" id="SSF53474">
    <property type="entry name" value="alpha/beta-Hydrolases"/>
    <property type="match status" value="1"/>
</dbReference>
<keyword evidence="5" id="KW-1185">Reference proteome</keyword>
<dbReference type="InterPro" id="IPR029058">
    <property type="entry name" value="AB_hydrolase_fold"/>
</dbReference>
<dbReference type="KEGG" id="mfeu:H1D33_27290"/>
<proteinExistence type="predicted"/>
<dbReference type="InterPro" id="IPR050585">
    <property type="entry name" value="Xaa-Pro_dipeptidyl-ppase/CocE"/>
</dbReference>
<protein>
    <submittedName>
        <fullName evidence="4">CocE/NonD family hydrolase</fullName>
    </submittedName>
</protein>
<dbReference type="RefSeq" id="WP_181572923.1">
    <property type="nucleotide sequence ID" value="NZ_CP059322.2"/>
</dbReference>
<dbReference type="InterPro" id="IPR000383">
    <property type="entry name" value="Xaa-Pro-like_dom"/>
</dbReference>
<reference evidence="4 5" key="2">
    <citation type="journal article" date="2021" name="Mar. Drugs">
        <title>A New Micromonospora Strain with Antibiotic Activity Isolated from the Microbiome of a Mid-Atlantic Deep-Sea Sponge.</title>
        <authorList>
            <person name="Back C.R."/>
            <person name="Stennett H.L."/>
            <person name="Williams S.E."/>
            <person name="Wang L."/>
            <person name="Ojeda Gomez J."/>
            <person name="Abdulle O.M."/>
            <person name="Duffy T."/>
            <person name="Neal C."/>
            <person name="Mantell J."/>
            <person name="Jepson M.A."/>
            <person name="Hendry K.R."/>
            <person name="Powell D."/>
            <person name="Stach J.E.M."/>
            <person name="Essex-Lopresti A.E."/>
            <person name="Willis C.L."/>
            <person name="Curnow P."/>
            <person name="Race P.R."/>
        </authorList>
    </citation>
    <scope>NUCLEOTIDE SEQUENCE [LARGE SCALE GENOMIC DNA]</scope>
    <source>
        <strain evidence="4 5">28ISP2-46</strain>
    </source>
</reference>
<dbReference type="Gene3D" id="2.60.120.260">
    <property type="entry name" value="Galactose-binding domain-like"/>
    <property type="match status" value="1"/>
</dbReference>
<gene>
    <name evidence="4" type="ORF">H1D33_27290</name>
</gene>
<evidence type="ECO:0000259" key="3">
    <source>
        <dbReference type="SMART" id="SM00939"/>
    </source>
</evidence>
<dbReference type="PANTHER" id="PTHR43056:SF10">
    <property type="entry name" value="COCE_NOND FAMILY, PUTATIVE (AFU_ORTHOLOGUE AFUA_7G00600)-RELATED"/>
    <property type="match status" value="1"/>
</dbReference>
<evidence type="ECO:0000256" key="1">
    <source>
        <dbReference type="ARBA" id="ARBA00022801"/>
    </source>
</evidence>
<evidence type="ECO:0000313" key="4">
    <source>
        <dbReference type="EMBL" id="QLQ40564.1"/>
    </source>
</evidence>
<evidence type="ECO:0000313" key="5">
    <source>
        <dbReference type="Proteomes" id="UP000510844"/>
    </source>
</evidence>
<dbReference type="SUPFAM" id="SSF49785">
    <property type="entry name" value="Galactose-binding domain-like"/>
    <property type="match status" value="1"/>
</dbReference>
<feature type="region of interest" description="Disordered" evidence="2">
    <location>
        <begin position="345"/>
        <end position="384"/>
    </location>
</feature>
<dbReference type="AlphaFoldDB" id="A0A7L6BF59"/>
<dbReference type="InterPro" id="IPR013736">
    <property type="entry name" value="Xaa-Pro_dipept_C"/>
</dbReference>
<dbReference type="Pfam" id="PF02129">
    <property type="entry name" value="Peptidase_S15"/>
    <property type="match status" value="1"/>
</dbReference>
<dbReference type="PANTHER" id="PTHR43056">
    <property type="entry name" value="PEPTIDASE S9 PROLYL OLIGOPEPTIDASE"/>
    <property type="match status" value="1"/>
</dbReference>
<dbReference type="SMART" id="SM00939">
    <property type="entry name" value="PepX_C"/>
    <property type="match status" value="1"/>
</dbReference>
<dbReference type="Pfam" id="PF08530">
    <property type="entry name" value="PepX_C"/>
    <property type="match status" value="1"/>
</dbReference>
<dbReference type="Gene3D" id="1.10.3020.10">
    <property type="entry name" value="alpha-amino acid ester hydrolase ( Helical cap domain)"/>
    <property type="match status" value="1"/>
</dbReference>
<accession>A0A7L6BF59</accession>
<dbReference type="Proteomes" id="UP000510844">
    <property type="component" value="Chromosome"/>
</dbReference>
<dbReference type="InterPro" id="IPR005674">
    <property type="entry name" value="CocE/Ser_esterase"/>
</dbReference>
<keyword evidence="1 4" id="KW-0378">Hydrolase</keyword>
<sequence length="552" mass="60140">MTVRLVTRLAAAALRLPAARTGRVTVTRNLPVRVRDGTTLRTDHYAPDLPGAPCVLIRTPYGRGGPIRLLGRLVAERGFHVVIQSCRGTYGSGGEFAPLVHERDDGLDTLDWLRRQRWWTGAFGMFGASYQGFVQWAVAAEAGDELRAMVAVVTASGTRDSTYAGESFALDTVLTWAELLQAQTVPWLARQWELKRGQPRLVRALTHLPLAEADRVATGVTVPFFQEWLRHHTPGADYWRARVFGERIDEVRAPVAMVSGWQDIFLPAQLDDYARLRAAGARPRLTVGPWTHGSPGLLVASLREGLDWFAEHLADGPASERAPVRVHVGGVGGGWRDLPDWPPPAAATRWHLQPDGGLDPAPPAGGGPDRIRYDPADPTPSLGGPLLVAQRAGAVDNRPVESRPDVLTYTTEPLREPVEVIGPVHAEIHLRSELSYLDVFVRLCDVDRGGRSWNVCDGLVRVEPGRFPADGSGVLRVPVALWPAAHRFAPGHRLRLQVSGGAHPRYARNPGTGEPLGTAVTLRAGWREVLHDRAHPSAVLLPLAKASSTPGR</sequence>
<name>A0A7L6BF59_9ACTN</name>
<dbReference type="GO" id="GO:0008239">
    <property type="term" value="F:dipeptidyl-peptidase activity"/>
    <property type="evidence" value="ECO:0007669"/>
    <property type="project" value="InterPro"/>
</dbReference>
<dbReference type="InterPro" id="IPR008979">
    <property type="entry name" value="Galactose-bd-like_sf"/>
</dbReference>
<dbReference type="EMBL" id="CP059322">
    <property type="protein sequence ID" value="QLQ40564.1"/>
    <property type="molecule type" value="Genomic_DNA"/>
</dbReference>
<organism evidence="4 5">
    <name type="scientific">Micromonospora robiginosa</name>
    <dbReference type="NCBI Taxonomy" id="2749844"/>
    <lineage>
        <taxon>Bacteria</taxon>
        <taxon>Bacillati</taxon>
        <taxon>Actinomycetota</taxon>
        <taxon>Actinomycetes</taxon>
        <taxon>Micromonosporales</taxon>
        <taxon>Micromonosporaceae</taxon>
        <taxon>Micromonospora</taxon>
    </lineage>
</organism>
<dbReference type="Gene3D" id="3.40.50.1820">
    <property type="entry name" value="alpha/beta hydrolase"/>
    <property type="match status" value="1"/>
</dbReference>
<evidence type="ECO:0000256" key="2">
    <source>
        <dbReference type="SAM" id="MobiDB-lite"/>
    </source>
</evidence>
<reference evidence="5" key="1">
    <citation type="submission" date="2020-07" db="EMBL/GenBank/DDBJ databases">
        <title>A new Micromonospora strain with potent antibiotic activity isolated from the microbiome of a mid-Atlantic deep-sea sponge.</title>
        <authorList>
            <person name="Back C.R."/>
            <person name="Stennett H.L."/>
            <person name="Williams S.E."/>
            <person name="Wang L."/>
            <person name="Ojeda Gomez J."/>
            <person name="Abdulle O.M."/>
            <person name="Duffy T."/>
            <person name="Hendry K.R."/>
            <person name="Powell D."/>
            <person name="Stach J.E."/>
            <person name="Essex-Lopresti A.E."/>
            <person name="Willis C.L."/>
            <person name="Curnow P."/>
            <person name="Race P.R."/>
        </authorList>
    </citation>
    <scope>NUCLEOTIDE SEQUENCE [LARGE SCALE GENOMIC DNA]</scope>
    <source>
        <strain evidence="5">28ISP2-46</strain>
    </source>
</reference>
<dbReference type="NCBIfam" id="TIGR00976">
    <property type="entry name" value="CocE_NonD"/>
    <property type="match status" value="1"/>
</dbReference>